<proteinExistence type="predicted"/>
<evidence type="ECO:0000313" key="3">
    <source>
        <dbReference type="EMBL" id="MBC5995181.1"/>
    </source>
</evidence>
<evidence type="ECO:0000256" key="1">
    <source>
        <dbReference type="SAM" id="MobiDB-lite"/>
    </source>
</evidence>
<feature type="region of interest" description="Disordered" evidence="1">
    <location>
        <begin position="354"/>
        <end position="431"/>
    </location>
</feature>
<sequence length="431" mass="46776">MKIKKKITSLILCGALFMSSINFAFADSSRVVTLGANLSKEQRATMLKYFGVNENEVVIIEVNNQEERKYLQGVATEEQLGRKTFSCAYVEPTKTGSGINVKTANITWATSSMIASIMSTCGIENANVVAAAPFPVSGTGMMTGIMKAFEDATGEPLDETKKEIASEELIITGDLADEIGGESGQDKATGIINDIKTEIIKNNTSDTIQIADTINNITNNYNVTLTPEQEQQIKDLMKKIANQDYDYNSIKNALNSVKDNVNENLSAMGENPNSGLFDSIKGWFNGIGNWVAGIFEANKDLGILENTNDNLLGDGAQIDATDKDAINLPSSEQVEGLFSKIWNWFTGLFSSNNNSSESNTTNESTDQNNEAPVENNHSNDVPTSNTDNNTNQDSSNESSEPVENSSNNDLNSSDNNQENNTSSEEPTNLNN</sequence>
<feature type="compositionally biased region" description="Low complexity" evidence="1">
    <location>
        <begin position="354"/>
        <end position="370"/>
    </location>
</feature>
<keyword evidence="2" id="KW-0732">Signal</keyword>
<gene>
    <name evidence="3" type="ORF">H8923_00280</name>
</gene>
<reference evidence="3 4" key="1">
    <citation type="submission" date="2020-08" db="EMBL/GenBank/DDBJ databases">
        <authorList>
            <person name="Liu C."/>
            <person name="Sun Q."/>
        </authorList>
    </citation>
    <scope>NUCLEOTIDE SEQUENCE [LARGE SCALE GENOMIC DNA]</scope>
    <source>
        <strain evidence="3 4">NSJ-18</strain>
    </source>
</reference>
<dbReference type="RefSeq" id="WP_153972883.1">
    <property type="nucleotide sequence ID" value="NZ_JACRWE010000001.1"/>
</dbReference>
<dbReference type="Pfam" id="PF06207">
    <property type="entry name" value="DUF1002"/>
    <property type="match status" value="1"/>
</dbReference>
<keyword evidence="4" id="KW-1185">Reference proteome</keyword>
<dbReference type="Proteomes" id="UP000609849">
    <property type="component" value="Unassembled WGS sequence"/>
</dbReference>
<dbReference type="EMBL" id="JACRWE010000001">
    <property type="protein sequence ID" value="MBC5995181.1"/>
    <property type="molecule type" value="Genomic_DNA"/>
</dbReference>
<accession>A0ABR7JKQ5</accession>
<dbReference type="InterPro" id="IPR009343">
    <property type="entry name" value="DUF1002"/>
</dbReference>
<name>A0ABR7JKQ5_9FIRM</name>
<organism evidence="3 4">
    <name type="scientific">Romboutsia faecis</name>
    <dbReference type="NCBI Taxonomy" id="2764597"/>
    <lineage>
        <taxon>Bacteria</taxon>
        <taxon>Bacillati</taxon>
        <taxon>Bacillota</taxon>
        <taxon>Clostridia</taxon>
        <taxon>Peptostreptococcales</taxon>
        <taxon>Peptostreptococcaceae</taxon>
        <taxon>Romboutsia</taxon>
    </lineage>
</organism>
<comment type="caution">
    <text evidence="3">The sequence shown here is derived from an EMBL/GenBank/DDBJ whole genome shotgun (WGS) entry which is preliminary data.</text>
</comment>
<evidence type="ECO:0000313" key="4">
    <source>
        <dbReference type="Proteomes" id="UP000609849"/>
    </source>
</evidence>
<feature type="compositionally biased region" description="Low complexity" evidence="1">
    <location>
        <begin position="383"/>
        <end position="431"/>
    </location>
</feature>
<protein>
    <submittedName>
        <fullName evidence="3">DUF1002 domain-containing protein</fullName>
    </submittedName>
</protein>
<feature type="chain" id="PRO_5046383238" evidence="2">
    <location>
        <begin position="27"/>
        <end position="431"/>
    </location>
</feature>
<evidence type="ECO:0000256" key="2">
    <source>
        <dbReference type="SAM" id="SignalP"/>
    </source>
</evidence>
<feature type="signal peptide" evidence="2">
    <location>
        <begin position="1"/>
        <end position="26"/>
    </location>
</feature>